<dbReference type="Pfam" id="PF03618">
    <property type="entry name" value="Kinase-PPPase"/>
    <property type="match status" value="1"/>
</dbReference>
<organism evidence="6 7">
    <name type="scientific">Listeria cornellensis FSL F6-0969</name>
    <dbReference type="NCBI Taxonomy" id="1265820"/>
    <lineage>
        <taxon>Bacteria</taxon>
        <taxon>Bacillati</taxon>
        <taxon>Bacillota</taxon>
        <taxon>Bacilli</taxon>
        <taxon>Bacillales</taxon>
        <taxon>Listeriaceae</taxon>
        <taxon>Listeria</taxon>
    </lineage>
</organism>
<evidence type="ECO:0000256" key="2">
    <source>
        <dbReference type="ARBA" id="ARBA00022679"/>
    </source>
</evidence>
<accession>W7C667</accession>
<dbReference type="PATRIC" id="fig|1265820.5.peg.1290"/>
<comment type="catalytic activity">
    <reaction evidence="5">
        <text>N(tele)-phospho-L-histidyl/O-phospho-L-threonyl-[pyruvate, phosphate dikinase] + phosphate + H(+) = N(tele)-phospho-L-histidyl/L-threonyl-[pyruvate, phosphate dikinase] + diphosphate</text>
        <dbReference type="Rhea" id="RHEA:43696"/>
        <dbReference type="Rhea" id="RHEA-COMP:10650"/>
        <dbReference type="Rhea" id="RHEA-COMP:10651"/>
        <dbReference type="ChEBI" id="CHEBI:15378"/>
        <dbReference type="ChEBI" id="CHEBI:30013"/>
        <dbReference type="ChEBI" id="CHEBI:33019"/>
        <dbReference type="ChEBI" id="CHEBI:43474"/>
        <dbReference type="ChEBI" id="CHEBI:61977"/>
        <dbReference type="ChEBI" id="CHEBI:83586"/>
        <dbReference type="EC" id="2.7.4.27"/>
    </reaction>
</comment>
<sequence length="274" mass="30661">MNKSEVKMKSTVIIYVISDAIGETAQHLIRASTAQFTLEGGADIRRHAFVRDEEALLEILEEAEKADAIIVQTLVQKKLAAISSGYCAQHNMTCIDLVSNLTAAIEQKTGQRSKEDPGNMRRLDQHYFDRIAAIEFAVKYDDCKDPRGILEADIVLIGISRTSKTPLSSYLANQNYKVANVPLVPEVPIPEELTQIPRNRIIALTNSPEKLSAIRKVRLKSIGLDETSSYSSENRILEELDYGYRIFKQLGCRIIQVEDKAIEETAALIIEKVK</sequence>
<protein>
    <recommendedName>
        <fullName evidence="5">Putative pyruvate, phosphate dikinase regulatory protein</fullName>
        <shortName evidence="5">PPDK regulatory protein</shortName>
        <ecNumber evidence="5">2.7.11.32</ecNumber>
        <ecNumber evidence="5">2.7.4.27</ecNumber>
    </recommendedName>
</protein>
<proteinExistence type="inferred from homology"/>
<evidence type="ECO:0000256" key="1">
    <source>
        <dbReference type="ARBA" id="ARBA00022527"/>
    </source>
</evidence>
<gene>
    <name evidence="6" type="ORF">PCORN_06590</name>
</gene>
<dbReference type="InterPro" id="IPR026565">
    <property type="entry name" value="PPDK_reg"/>
</dbReference>
<evidence type="ECO:0000313" key="7">
    <source>
        <dbReference type="Proteomes" id="UP000019254"/>
    </source>
</evidence>
<dbReference type="AlphaFoldDB" id="W7C667"/>
<keyword evidence="2 5" id="KW-0808">Transferase</keyword>
<dbReference type="HAMAP" id="MF_00921">
    <property type="entry name" value="PDRP"/>
    <property type="match status" value="1"/>
</dbReference>
<comment type="function">
    <text evidence="5">Bifunctional serine/threonine kinase and phosphorylase involved in the regulation of the pyruvate, phosphate dikinase (PPDK) by catalyzing its phosphorylation/dephosphorylation.</text>
</comment>
<keyword evidence="3 5" id="KW-0547">Nucleotide-binding</keyword>
<evidence type="ECO:0000256" key="4">
    <source>
        <dbReference type="ARBA" id="ARBA00022777"/>
    </source>
</evidence>
<dbReference type="InterPro" id="IPR005177">
    <property type="entry name" value="Kinase-pyrophosphorylase"/>
</dbReference>
<keyword evidence="1 5" id="KW-0723">Serine/threonine-protein kinase</keyword>
<dbReference type="PANTHER" id="PTHR31756:SF3">
    <property type="entry name" value="PYRUVATE, PHOSPHATE DIKINASE REGULATORY PROTEIN 1, CHLOROPLASTIC"/>
    <property type="match status" value="1"/>
</dbReference>
<reference evidence="6 7" key="1">
    <citation type="journal article" date="2014" name="Int. J. Syst. Evol. Microbiol.">
        <title>Listeria floridensis sp. nov., Listeria aquatica sp. nov., Listeria cornellensis sp. nov., Listeria riparia sp. nov. and Listeria grandensis sp. nov., from agricultural and natural environments.</title>
        <authorList>
            <person name="den Bakker H.C."/>
            <person name="Warchocki S."/>
            <person name="Wright E.M."/>
            <person name="Allred A.F."/>
            <person name="Ahlstrom C."/>
            <person name="Manuel C.S."/>
            <person name="Stasiewicz M.J."/>
            <person name="Burrell A."/>
            <person name="Roof S."/>
            <person name="Strawn L."/>
            <person name="Fortes E.D."/>
            <person name="Nightingale K.K."/>
            <person name="Kephart D."/>
            <person name="Wiedmann M."/>
        </authorList>
    </citation>
    <scope>NUCLEOTIDE SEQUENCE [LARGE SCALE GENOMIC DNA]</scope>
    <source>
        <strain evidence="7">FSL F6-969</strain>
    </source>
</reference>
<evidence type="ECO:0000313" key="6">
    <source>
        <dbReference type="EMBL" id="EUJ31136.1"/>
    </source>
</evidence>
<dbReference type="NCBIfam" id="NF003742">
    <property type="entry name" value="PRK05339.1"/>
    <property type="match status" value="1"/>
</dbReference>
<dbReference type="GO" id="GO:0004674">
    <property type="term" value="F:protein serine/threonine kinase activity"/>
    <property type="evidence" value="ECO:0007669"/>
    <property type="project" value="UniProtKB-UniRule"/>
</dbReference>
<evidence type="ECO:0000256" key="5">
    <source>
        <dbReference type="HAMAP-Rule" id="MF_00921"/>
    </source>
</evidence>
<dbReference type="EC" id="2.7.11.32" evidence="5"/>
<dbReference type="PANTHER" id="PTHR31756">
    <property type="entry name" value="PYRUVATE, PHOSPHATE DIKINASE REGULATORY PROTEIN 1, CHLOROPLASTIC"/>
    <property type="match status" value="1"/>
</dbReference>
<dbReference type="Proteomes" id="UP000019254">
    <property type="component" value="Unassembled WGS sequence"/>
</dbReference>
<dbReference type="EC" id="2.7.4.27" evidence="5"/>
<dbReference type="STRING" id="1265820.PCORN_06590"/>
<dbReference type="GO" id="GO:0043531">
    <property type="term" value="F:ADP binding"/>
    <property type="evidence" value="ECO:0007669"/>
    <property type="project" value="UniProtKB-UniRule"/>
</dbReference>
<comment type="similarity">
    <text evidence="5">Belongs to the pyruvate, phosphate/water dikinase regulatory protein family. PDRP subfamily.</text>
</comment>
<name>W7C667_9LIST</name>
<dbReference type="GO" id="GO:0005524">
    <property type="term" value="F:ATP binding"/>
    <property type="evidence" value="ECO:0007669"/>
    <property type="project" value="InterPro"/>
</dbReference>
<dbReference type="EMBL" id="AODE01000013">
    <property type="protein sequence ID" value="EUJ31136.1"/>
    <property type="molecule type" value="Genomic_DNA"/>
</dbReference>
<keyword evidence="4 5" id="KW-0418">Kinase</keyword>
<feature type="binding site" evidence="5">
    <location>
        <begin position="158"/>
        <end position="165"/>
    </location>
    <ligand>
        <name>ADP</name>
        <dbReference type="ChEBI" id="CHEBI:456216"/>
    </ligand>
</feature>
<keyword evidence="7" id="KW-1185">Reference proteome</keyword>
<dbReference type="GO" id="GO:0016776">
    <property type="term" value="F:phosphotransferase activity, phosphate group as acceptor"/>
    <property type="evidence" value="ECO:0007669"/>
    <property type="project" value="UniProtKB-UniRule"/>
</dbReference>
<comment type="caution">
    <text evidence="6">The sequence shown here is derived from an EMBL/GenBank/DDBJ whole genome shotgun (WGS) entry which is preliminary data.</text>
</comment>
<evidence type="ECO:0000256" key="3">
    <source>
        <dbReference type="ARBA" id="ARBA00022741"/>
    </source>
</evidence>
<comment type="catalytic activity">
    <reaction evidence="5">
        <text>N(tele)-phospho-L-histidyl/L-threonyl-[pyruvate, phosphate dikinase] + ADP = N(tele)-phospho-L-histidyl/O-phospho-L-threonyl-[pyruvate, phosphate dikinase] + AMP + H(+)</text>
        <dbReference type="Rhea" id="RHEA:43692"/>
        <dbReference type="Rhea" id="RHEA-COMP:10650"/>
        <dbReference type="Rhea" id="RHEA-COMP:10651"/>
        <dbReference type="ChEBI" id="CHEBI:15378"/>
        <dbReference type="ChEBI" id="CHEBI:30013"/>
        <dbReference type="ChEBI" id="CHEBI:61977"/>
        <dbReference type="ChEBI" id="CHEBI:83586"/>
        <dbReference type="ChEBI" id="CHEBI:456215"/>
        <dbReference type="ChEBI" id="CHEBI:456216"/>
        <dbReference type="EC" id="2.7.11.32"/>
    </reaction>
</comment>